<dbReference type="GO" id="GO:0003677">
    <property type="term" value="F:DNA binding"/>
    <property type="evidence" value="ECO:0007669"/>
    <property type="project" value="UniProtKB-KW"/>
</dbReference>
<dbReference type="Proteomes" id="UP000234275">
    <property type="component" value="Unassembled WGS sequence"/>
</dbReference>
<keyword evidence="3" id="KW-0238">DNA-binding</keyword>
<feature type="region of interest" description="Disordered" evidence="6">
    <location>
        <begin position="1"/>
        <end position="20"/>
    </location>
</feature>
<evidence type="ECO:0000256" key="4">
    <source>
        <dbReference type="ARBA" id="ARBA00023163"/>
    </source>
</evidence>
<dbReference type="EMBL" id="MSFO01000009">
    <property type="protein sequence ID" value="PLB44213.1"/>
    <property type="molecule type" value="Genomic_DNA"/>
</dbReference>
<comment type="caution">
    <text evidence="8">The sequence shown here is derived from an EMBL/GenBank/DDBJ whole genome shotgun (WGS) entry which is preliminary data.</text>
</comment>
<keyword evidence="1" id="KW-0479">Metal-binding</keyword>
<evidence type="ECO:0000256" key="3">
    <source>
        <dbReference type="ARBA" id="ARBA00023125"/>
    </source>
</evidence>
<feature type="domain" description="Zn(2)-C6 fungal-type" evidence="7">
    <location>
        <begin position="21"/>
        <end position="52"/>
    </location>
</feature>
<evidence type="ECO:0000259" key="7">
    <source>
        <dbReference type="PROSITE" id="PS50048"/>
    </source>
</evidence>
<evidence type="ECO:0000256" key="2">
    <source>
        <dbReference type="ARBA" id="ARBA00023015"/>
    </source>
</evidence>
<dbReference type="GO" id="GO:0001080">
    <property type="term" value="P:nitrogen catabolite activation of transcription from RNA polymerase II promoter"/>
    <property type="evidence" value="ECO:0007669"/>
    <property type="project" value="TreeGrafter"/>
</dbReference>
<dbReference type="AlphaFoldDB" id="A0A2I2FU90"/>
<dbReference type="PROSITE" id="PS50048">
    <property type="entry name" value="ZN2_CY6_FUNGAL_2"/>
    <property type="match status" value="1"/>
</dbReference>
<dbReference type="InterPro" id="IPR001138">
    <property type="entry name" value="Zn2Cys6_DnaBD"/>
</dbReference>
<feature type="region of interest" description="Disordered" evidence="6">
    <location>
        <begin position="54"/>
        <end position="81"/>
    </location>
</feature>
<evidence type="ECO:0000313" key="8">
    <source>
        <dbReference type="EMBL" id="PLB44213.1"/>
    </source>
</evidence>
<dbReference type="RefSeq" id="XP_024699515.1">
    <property type="nucleotide sequence ID" value="XM_024855109.1"/>
</dbReference>
<keyword evidence="4" id="KW-0804">Transcription</keyword>
<dbReference type="SMART" id="SM00906">
    <property type="entry name" value="Fungal_trans"/>
    <property type="match status" value="1"/>
</dbReference>
<dbReference type="InterPro" id="IPR007219">
    <property type="entry name" value="XnlR_reg_dom"/>
</dbReference>
<evidence type="ECO:0000256" key="5">
    <source>
        <dbReference type="ARBA" id="ARBA00023242"/>
    </source>
</evidence>
<dbReference type="CDD" id="cd00067">
    <property type="entry name" value="GAL4"/>
    <property type="match status" value="1"/>
</dbReference>
<dbReference type="GeneID" id="36562815"/>
<evidence type="ECO:0000313" key="9">
    <source>
        <dbReference type="Proteomes" id="UP000234275"/>
    </source>
</evidence>
<dbReference type="STRING" id="1392250.A0A2I2FU90"/>
<feature type="region of interest" description="Disordered" evidence="6">
    <location>
        <begin position="677"/>
        <end position="705"/>
    </location>
</feature>
<dbReference type="GO" id="GO:0000981">
    <property type="term" value="F:DNA-binding transcription factor activity, RNA polymerase II-specific"/>
    <property type="evidence" value="ECO:0007669"/>
    <property type="project" value="InterPro"/>
</dbReference>
<sequence length="763" mass="86023">METASSQYTGGRPHKSRRSRPCDLCRARKAACVIATKPPCELCRVKGRPCTFVNGPGSRRRPLPPSQPYSDNEAVQPESEDCGIQNPTDTGSLLTFSFPEFGLPEGSHTQQQPSLFDTSMEDFLIPFDCTQHIQLGVEHRNQPEAPRETSEIITHCLPEQSMPHVRATDSPVSTSRQPSLDEAAHRSNTITLDQQTGKSYRFVGPLGELDSHLIARRRFNQDLQSVSPYTSILYQQTRPTGAGDSVFQPPPVFIVGETSRLESSEPKLDCGSLIELRQKFNILVRPSFARESIRVYFEFIHPSFPIISQEQIPSTDEKVESIPLSFLAAICASSVSFLLYDNALSLEASEAPSATQLVRISWTALQLELPDVRLCTVQTCLLILQCQSREDFFGETPFNWQLCAMMVSNSQTLGLNRDPTNWSAIKRWERRLRKHLWWAILVTETWTAFGQGMPTHINMEDCDVPLPNRGELIEHVTGTDSERREKFTGQFYHLITLTMIVRDIMRTFYTVRAMNQMTMDLRLALNLVRPLRERLMKWNQDLPQFLRVGADGNTNREIPLGGWVMSGLVSSGSLRLAYLTAQVSLFRVLLRPLAMAGITAQTHPEQLSLWENDGAAAVIVGATQSTRELVRFVETLTNADWDSFWYSWSRHNFAVLSTFLMHLLVLIQPLQSSSVSGNILPHESPDHPDIRRPSTGSSSAGAPSPNANYTFIKEYTELQGLTRRWRWALRLAERGAGSRKGLISASLKRIEALFREWQTTEEG</sequence>
<evidence type="ECO:0000256" key="6">
    <source>
        <dbReference type="SAM" id="MobiDB-lite"/>
    </source>
</evidence>
<protein>
    <recommendedName>
        <fullName evidence="7">Zn(2)-C6 fungal-type domain-containing protein</fullName>
    </recommendedName>
</protein>
<dbReference type="InterPro" id="IPR036864">
    <property type="entry name" value="Zn2-C6_fun-type_DNA-bd_sf"/>
</dbReference>
<dbReference type="InterPro" id="IPR050797">
    <property type="entry name" value="Carb_Metab_Trans_Reg"/>
</dbReference>
<proteinExistence type="predicted"/>
<dbReference type="GO" id="GO:0006351">
    <property type="term" value="P:DNA-templated transcription"/>
    <property type="evidence" value="ECO:0007669"/>
    <property type="project" value="InterPro"/>
</dbReference>
<reference evidence="8 9" key="1">
    <citation type="submission" date="2016-12" db="EMBL/GenBank/DDBJ databases">
        <title>The genomes of Aspergillus section Nigri reveals drivers in fungal speciation.</title>
        <authorList>
            <consortium name="DOE Joint Genome Institute"/>
            <person name="Vesth T.C."/>
            <person name="Nybo J."/>
            <person name="Theobald S."/>
            <person name="Brandl J."/>
            <person name="Frisvad J.C."/>
            <person name="Nielsen K.F."/>
            <person name="Lyhne E.K."/>
            <person name="Kogle M.E."/>
            <person name="Kuo A."/>
            <person name="Riley R."/>
            <person name="Clum A."/>
            <person name="Nolan M."/>
            <person name="Lipzen A."/>
            <person name="Salamov A."/>
            <person name="Henrissat B."/>
            <person name="Wiebenga A."/>
            <person name="De Vries R.P."/>
            <person name="Grigoriev I.V."/>
            <person name="Mortensen U.H."/>
            <person name="Andersen M.R."/>
            <person name="Baker S.E."/>
        </authorList>
    </citation>
    <scope>NUCLEOTIDE SEQUENCE [LARGE SCALE GENOMIC DNA]</scope>
    <source>
        <strain evidence="8 9">IBT 23096</strain>
    </source>
</reference>
<dbReference type="GO" id="GO:0008270">
    <property type="term" value="F:zinc ion binding"/>
    <property type="evidence" value="ECO:0007669"/>
    <property type="project" value="InterPro"/>
</dbReference>
<name>A0A2I2FU90_9EURO</name>
<dbReference type="Gene3D" id="4.10.240.10">
    <property type="entry name" value="Zn(2)-C6 fungal-type DNA-binding domain"/>
    <property type="match status" value="1"/>
</dbReference>
<feature type="compositionally biased region" description="Low complexity" evidence="6">
    <location>
        <begin position="693"/>
        <end position="705"/>
    </location>
</feature>
<dbReference type="SUPFAM" id="SSF57701">
    <property type="entry name" value="Zn2/Cys6 DNA-binding domain"/>
    <property type="match status" value="1"/>
</dbReference>
<dbReference type="OrthoDB" id="1924787at2759"/>
<dbReference type="PROSITE" id="PS00463">
    <property type="entry name" value="ZN2_CY6_FUNGAL_1"/>
    <property type="match status" value="1"/>
</dbReference>
<keyword evidence="9" id="KW-1185">Reference proteome</keyword>
<dbReference type="PANTHER" id="PTHR31668">
    <property type="entry name" value="GLUCOSE TRANSPORT TRANSCRIPTION REGULATOR RGT1-RELATED-RELATED"/>
    <property type="match status" value="1"/>
</dbReference>
<dbReference type="VEuPathDB" id="FungiDB:P170DRAFT_513438"/>
<dbReference type="Pfam" id="PF04082">
    <property type="entry name" value="Fungal_trans"/>
    <property type="match status" value="1"/>
</dbReference>
<feature type="compositionally biased region" description="Basic and acidic residues" evidence="6">
    <location>
        <begin position="683"/>
        <end position="692"/>
    </location>
</feature>
<organism evidence="8 9">
    <name type="scientific">Aspergillus steynii IBT 23096</name>
    <dbReference type="NCBI Taxonomy" id="1392250"/>
    <lineage>
        <taxon>Eukaryota</taxon>
        <taxon>Fungi</taxon>
        <taxon>Dikarya</taxon>
        <taxon>Ascomycota</taxon>
        <taxon>Pezizomycotina</taxon>
        <taxon>Eurotiomycetes</taxon>
        <taxon>Eurotiomycetidae</taxon>
        <taxon>Eurotiales</taxon>
        <taxon>Aspergillaceae</taxon>
        <taxon>Aspergillus</taxon>
        <taxon>Aspergillus subgen. Circumdati</taxon>
    </lineage>
</organism>
<gene>
    <name evidence="8" type="ORF">P170DRAFT_513438</name>
</gene>
<dbReference type="PANTHER" id="PTHR31668:SF4">
    <property type="entry name" value="TRANSCRIPTIONAL ACTIVATOR PROTEIN DAL81"/>
    <property type="match status" value="1"/>
</dbReference>
<feature type="region of interest" description="Disordered" evidence="6">
    <location>
        <begin position="164"/>
        <end position="184"/>
    </location>
</feature>
<dbReference type="CDD" id="cd12148">
    <property type="entry name" value="fungal_TF_MHR"/>
    <property type="match status" value="1"/>
</dbReference>
<accession>A0A2I2FU90</accession>
<dbReference type="GO" id="GO:0005634">
    <property type="term" value="C:nucleus"/>
    <property type="evidence" value="ECO:0007669"/>
    <property type="project" value="TreeGrafter"/>
</dbReference>
<keyword evidence="5" id="KW-0539">Nucleus</keyword>
<keyword evidence="2" id="KW-0805">Transcription regulation</keyword>
<evidence type="ECO:0000256" key="1">
    <source>
        <dbReference type="ARBA" id="ARBA00022723"/>
    </source>
</evidence>